<feature type="compositionally biased region" description="Low complexity" evidence="1">
    <location>
        <begin position="41"/>
        <end position="59"/>
    </location>
</feature>
<proteinExistence type="predicted"/>
<name>A0A0A9SF66_ARUDO</name>
<accession>A0A0A9SF66</accession>
<feature type="compositionally biased region" description="Basic residues" evidence="1">
    <location>
        <begin position="1"/>
        <end position="10"/>
    </location>
</feature>
<evidence type="ECO:0000256" key="1">
    <source>
        <dbReference type="SAM" id="MobiDB-lite"/>
    </source>
</evidence>
<feature type="region of interest" description="Disordered" evidence="1">
    <location>
        <begin position="1"/>
        <end position="119"/>
    </location>
</feature>
<reference evidence="2" key="2">
    <citation type="journal article" date="2015" name="Data Brief">
        <title>Shoot transcriptome of the giant reed, Arundo donax.</title>
        <authorList>
            <person name="Barrero R.A."/>
            <person name="Guerrero F.D."/>
            <person name="Moolhuijzen P."/>
            <person name="Goolsby J.A."/>
            <person name="Tidwell J."/>
            <person name="Bellgard S.E."/>
            <person name="Bellgard M.I."/>
        </authorList>
    </citation>
    <scope>NUCLEOTIDE SEQUENCE</scope>
    <source>
        <tissue evidence="2">Shoot tissue taken approximately 20 cm above the soil surface</tissue>
    </source>
</reference>
<reference evidence="2" key="1">
    <citation type="submission" date="2014-09" db="EMBL/GenBank/DDBJ databases">
        <authorList>
            <person name="Magalhaes I.L.F."/>
            <person name="Oliveira U."/>
            <person name="Santos F.R."/>
            <person name="Vidigal T.H.D.A."/>
            <person name="Brescovit A.D."/>
            <person name="Santos A.J."/>
        </authorList>
    </citation>
    <scope>NUCLEOTIDE SEQUENCE</scope>
    <source>
        <tissue evidence="2">Shoot tissue taken approximately 20 cm above the soil surface</tissue>
    </source>
</reference>
<dbReference type="AlphaFoldDB" id="A0A0A9SF66"/>
<evidence type="ECO:0000313" key="2">
    <source>
        <dbReference type="EMBL" id="JAD34412.1"/>
    </source>
</evidence>
<dbReference type="EMBL" id="GBRH01263483">
    <property type="protein sequence ID" value="JAD34412.1"/>
    <property type="molecule type" value="Transcribed_RNA"/>
</dbReference>
<protein>
    <submittedName>
        <fullName evidence="2">Uncharacterized protein</fullName>
    </submittedName>
</protein>
<feature type="compositionally biased region" description="Low complexity" evidence="1">
    <location>
        <begin position="11"/>
        <end position="24"/>
    </location>
</feature>
<sequence>MAIRSARRRSSTSGAGRSSSTMSRRCSDPTRPLPTGTTGYPVTCTRPTTPLPPCSRTRCSSPCKMGRGRGSRRRSPESISATSNSRRWKVCPWARGARVEVPAQSQRGEPRGTGGSPPT</sequence>
<organism evidence="2">
    <name type="scientific">Arundo donax</name>
    <name type="common">Giant reed</name>
    <name type="synonym">Donax arundinaceus</name>
    <dbReference type="NCBI Taxonomy" id="35708"/>
    <lineage>
        <taxon>Eukaryota</taxon>
        <taxon>Viridiplantae</taxon>
        <taxon>Streptophyta</taxon>
        <taxon>Embryophyta</taxon>
        <taxon>Tracheophyta</taxon>
        <taxon>Spermatophyta</taxon>
        <taxon>Magnoliopsida</taxon>
        <taxon>Liliopsida</taxon>
        <taxon>Poales</taxon>
        <taxon>Poaceae</taxon>
        <taxon>PACMAD clade</taxon>
        <taxon>Arundinoideae</taxon>
        <taxon>Arundineae</taxon>
        <taxon>Arundo</taxon>
    </lineage>
</organism>